<keyword evidence="2" id="KW-1185">Reference proteome</keyword>
<gene>
    <name evidence="1" type="ORF">L2E82_22973</name>
</gene>
<protein>
    <submittedName>
        <fullName evidence="1">Uncharacterized protein</fullName>
    </submittedName>
</protein>
<dbReference type="Proteomes" id="UP001055811">
    <property type="component" value="Linkage Group LG04"/>
</dbReference>
<comment type="caution">
    <text evidence="1">The sequence shown here is derived from an EMBL/GenBank/DDBJ whole genome shotgun (WGS) entry which is preliminary data.</text>
</comment>
<name>A0ACB9DZ85_CICIN</name>
<reference evidence="1 2" key="2">
    <citation type="journal article" date="2022" name="Mol. Ecol. Resour.">
        <title>The genomes of chicory, endive, great burdock and yacon provide insights into Asteraceae paleo-polyploidization history and plant inulin production.</title>
        <authorList>
            <person name="Fan W."/>
            <person name="Wang S."/>
            <person name="Wang H."/>
            <person name="Wang A."/>
            <person name="Jiang F."/>
            <person name="Liu H."/>
            <person name="Zhao H."/>
            <person name="Xu D."/>
            <person name="Zhang Y."/>
        </authorList>
    </citation>
    <scope>NUCLEOTIDE SEQUENCE [LARGE SCALE GENOMIC DNA]</scope>
    <source>
        <strain evidence="2">cv. Punajuju</strain>
        <tissue evidence="1">Leaves</tissue>
    </source>
</reference>
<reference evidence="2" key="1">
    <citation type="journal article" date="2022" name="Mol. Ecol. Resour.">
        <title>The genomes of chicory, endive, great burdock and yacon provide insights into Asteraceae palaeo-polyploidization history and plant inulin production.</title>
        <authorList>
            <person name="Fan W."/>
            <person name="Wang S."/>
            <person name="Wang H."/>
            <person name="Wang A."/>
            <person name="Jiang F."/>
            <person name="Liu H."/>
            <person name="Zhao H."/>
            <person name="Xu D."/>
            <person name="Zhang Y."/>
        </authorList>
    </citation>
    <scope>NUCLEOTIDE SEQUENCE [LARGE SCALE GENOMIC DNA]</scope>
    <source>
        <strain evidence="2">cv. Punajuju</strain>
    </source>
</reference>
<organism evidence="1 2">
    <name type="scientific">Cichorium intybus</name>
    <name type="common">Chicory</name>
    <dbReference type="NCBI Taxonomy" id="13427"/>
    <lineage>
        <taxon>Eukaryota</taxon>
        <taxon>Viridiplantae</taxon>
        <taxon>Streptophyta</taxon>
        <taxon>Embryophyta</taxon>
        <taxon>Tracheophyta</taxon>
        <taxon>Spermatophyta</taxon>
        <taxon>Magnoliopsida</taxon>
        <taxon>eudicotyledons</taxon>
        <taxon>Gunneridae</taxon>
        <taxon>Pentapetalae</taxon>
        <taxon>asterids</taxon>
        <taxon>campanulids</taxon>
        <taxon>Asterales</taxon>
        <taxon>Asteraceae</taxon>
        <taxon>Cichorioideae</taxon>
        <taxon>Cichorieae</taxon>
        <taxon>Cichoriinae</taxon>
        <taxon>Cichorium</taxon>
    </lineage>
</organism>
<evidence type="ECO:0000313" key="1">
    <source>
        <dbReference type="EMBL" id="KAI3751882.1"/>
    </source>
</evidence>
<dbReference type="EMBL" id="CM042012">
    <property type="protein sequence ID" value="KAI3751882.1"/>
    <property type="molecule type" value="Genomic_DNA"/>
</dbReference>
<sequence length="130" mass="14613">MTPPSPGVPPIPANRTVSQGNPSQGPSRTLLTGTFHPSPSEPGLRHLVYASCFYLLFKGPPPLLCRSLDFLVSHCIVPISCLHFHKDSFNMHQPTPRSWFFDQAFYRAKVVERGFVGLNDKERGFAIEYR</sequence>
<accession>A0ACB9DZ85</accession>
<proteinExistence type="predicted"/>
<evidence type="ECO:0000313" key="2">
    <source>
        <dbReference type="Proteomes" id="UP001055811"/>
    </source>
</evidence>